<evidence type="ECO:0000259" key="2">
    <source>
        <dbReference type="Pfam" id="PF04149"/>
    </source>
</evidence>
<proteinExistence type="predicted"/>
<dbReference type="AlphaFoldDB" id="B5GZJ5"/>
<keyword evidence="1" id="KW-0732">Signal</keyword>
<gene>
    <name evidence="3" type="ORF">SCLAV_p0413</name>
</gene>
<evidence type="ECO:0000256" key="1">
    <source>
        <dbReference type="SAM" id="SignalP"/>
    </source>
</evidence>
<protein>
    <submittedName>
        <fullName evidence="3">Putative regulator</fullName>
    </submittedName>
</protein>
<dbReference type="InterPro" id="IPR007278">
    <property type="entry name" value="DUF397"/>
</dbReference>
<feature type="signal peptide" evidence="1">
    <location>
        <begin position="1"/>
        <end position="20"/>
    </location>
</feature>
<feature type="chain" id="PRO_5041116116" evidence="1">
    <location>
        <begin position="21"/>
        <end position="176"/>
    </location>
</feature>
<evidence type="ECO:0000313" key="4">
    <source>
        <dbReference type="Proteomes" id="UP000002357"/>
    </source>
</evidence>
<evidence type="ECO:0000313" key="3">
    <source>
        <dbReference type="EMBL" id="EFG03903.2"/>
    </source>
</evidence>
<dbReference type="eggNOG" id="ENOG5031QBB">
    <property type="taxonomic scope" value="Bacteria"/>
</dbReference>
<feature type="domain" description="DUF397" evidence="2">
    <location>
        <begin position="114"/>
        <end position="165"/>
    </location>
</feature>
<keyword evidence="3" id="KW-0614">Plasmid</keyword>
<accession>B5GZJ5</accession>
<reference evidence="3 4" key="1">
    <citation type="journal article" date="2010" name="Genome Biol. Evol.">
        <title>The sequence of a 1.8-mb bacterial linear plasmid reveals a rich evolutionary reservoir of secondary metabolic pathways.</title>
        <authorList>
            <person name="Medema M.H."/>
            <person name="Trefzer A."/>
            <person name="Kovalchuk A."/>
            <person name="van den Berg M."/>
            <person name="Mueller U."/>
            <person name="Heijne W."/>
            <person name="Wu L."/>
            <person name="Alam M.T."/>
            <person name="Ronning C.M."/>
            <person name="Nierman W.C."/>
            <person name="Bovenberg R.A.L."/>
            <person name="Breitling R."/>
            <person name="Takano E."/>
        </authorList>
    </citation>
    <scope>NUCLEOTIDE SEQUENCE [LARGE SCALE GENOMIC DNA]</scope>
    <source>
        <strain evidence="4">ATCC 27064 / DSM 738 / JCM 4710 / NBRC 13307 / NCIMB 12785 / NRRL 3585 / VKM Ac-602</strain>
        <plasmid evidence="3">pSCL4</plasmid>
    </source>
</reference>
<dbReference type="Pfam" id="PF04149">
    <property type="entry name" value="DUF397"/>
    <property type="match status" value="1"/>
</dbReference>
<keyword evidence="4" id="KW-1185">Reference proteome</keyword>
<sequence>MPSWLRKVKSRVRSFSVAAAALPLAHVTEIAARTRAAHTGRTVGMAEVAAVRDMVTAFSAMDERHGGAHGRTALVQYLRDDIATLCRARHRTEEVRAQMLSAAGRAGLDLTRVQWTVSSHSGGGGHCIRIGALDGHILIGDTKNPDRTPHIFTPTELRAFLLGVRDGEFDHLVQPS</sequence>
<dbReference type="OrthoDB" id="4225390at2"/>
<organism evidence="3 4">
    <name type="scientific">Streptomyces clavuligerus</name>
    <dbReference type="NCBI Taxonomy" id="1901"/>
    <lineage>
        <taxon>Bacteria</taxon>
        <taxon>Bacillati</taxon>
        <taxon>Actinomycetota</taxon>
        <taxon>Actinomycetes</taxon>
        <taxon>Kitasatosporales</taxon>
        <taxon>Streptomycetaceae</taxon>
        <taxon>Streptomyces</taxon>
    </lineage>
</organism>
<name>B5GZJ5_STRCL</name>
<geneLocation type="plasmid" evidence="3 4">
    <name>pSCL4</name>
</geneLocation>
<dbReference type="Proteomes" id="UP000002357">
    <property type="component" value="Plasmid pSCL4"/>
</dbReference>
<dbReference type="EMBL" id="CM000914">
    <property type="protein sequence ID" value="EFG03903.2"/>
    <property type="molecule type" value="Genomic_DNA"/>
</dbReference>